<dbReference type="InterPro" id="IPR018247">
    <property type="entry name" value="EF_Hand_1_Ca_BS"/>
</dbReference>
<keyword evidence="11" id="KW-1185">Reference proteome</keyword>
<dbReference type="GO" id="GO:0022857">
    <property type="term" value="F:transmembrane transporter activity"/>
    <property type="evidence" value="ECO:0007669"/>
    <property type="project" value="InterPro"/>
</dbReference>
<feature type="transmembrane region" description="Helical" evidence="8">
    <location>
        <begin position="847"/>
        <end position="866"/>
    </location>
</feature>
<proteinExistence type="inferred from homology"/>
<dbReference type="SUPFAM" id="SSF103473">
    <property type="entry name" value="MFS general substrate transporter"/>
    <property type="match status" value="1"/>
</dbReference>
<dbReference type="OrthoDB" id="440755at2759"/>
<feature type="transmembrane region" description="Helical" evidence="8">
    <location>
        <begin position="608"/>
        <end position="627"/>
    </location>
</feature>
<feature type="transmembrane region" description="Helical" evidence="8">
    <location>
        <begin position="822"/>
        <end position="841"/>
    </location>
</feature>
<dbReference type="InterPro" id="IPR044770">
    <property type="entry name" value="MFS_spinster-like"/>
</dbReference>
<dbReference type="InterPro" id="IPR036259">
    <property type="entry name" value="MFS_trans_sf"/>
</dbReference>
<feature type="domain" description="Major facilitator superfamily (MFS) profile" evidence="9">
    <location>
        <begin position="542"/>
        <end position="946"/>
    </location>
</feature>
<evidence type="ECO:0000256" key="2">
    <source>
        <dbReference type="ARBA" id="ARBA00022448"/>
    </source>
</evidence>
<sequence length="1579" mass="170272">MLEYTDFGWWQAREEGSSVALPSDSNVTLDWPWFGENSTMAHLLSLYGLTDFARWPYVTTFPSLARLMASLRTADFDATSRLMLRWNEASLPLSLNILGRTLTAMLDNTSDPPDVDESRGPAAQHQEDVLLRGMSKEDPKSPKHLTSGPQANRVKVNPQPPNQAVAKLPQRTAKRTKHRAATDILSAREEIFIRTFPGEEETEDAAGFRLQPHPTAEVACRCLGLARGLFGIPLNVSFKVQVSELLERLGSLLVAPSRHLGAEMSGAGKPRGASEPCEATQRGDKLRESICPGPSELLVSLACERGRAGRARAEPTGAEMRRDVFGFELRALKDLLLAPVSGWGYQESVRSGGQVATSPASVAQLSQMTQVLAPPKMELSLSGACLDLLVAPGDVLLMRGSGRLAEIGNAGGFMGHVLVVLLGSKKSSPSPRQLWHDSEESVIMVERLGRQLTLVGEVERDGDVCNFEPHEAVEIWQSPAPCTAKEELRGALRVDLMALVLSDMRKNQGKVPEAQITPPLSLVSLHDAMPTIASSPSVSVKVRNVVILACAIDAADKALLPATFGALADQLQVGPTQLAMLNFAQSIAFSLALPVWGSMMQFYTPRDLLAGGCFLWGFVTMMIAASSNYMVHFLLRLVMGAALAVVAPIGQAMLCDLVPEAERGWVFGLLQSISTALSVGVTFVTTGFARVLIAGVYGWRCIYALVGIASFLTVAAVVTVVPDTLAASGMNTKGRSWWEEQVRVVQLVMKKPSFVIMVSQGVTGGIPWNGFAFLPLYFQLSGFNDFRAGEIMLYGGLGGMVGGLLGGWLGDRFHRCWPYGGRCVVAQLSVLLGSLFFVAVMSSPARFSLVVGFFFAFHVASCWTPAAALRPICGEIVRDSRDRAQILALWIALEGIISSIFGAPLVGLISEAFGCKLGALGTAGHDQSVTALRSALLAVALIPWVLCGLAWFPMYWTYPRDAGSRTETRAICADTMGVLSSAEMVEKPTASQTLEVRYWDLSCGTWVSGFVKESSESLTVKVTWQLPTTWMFIKPSANPQYIRRRLNEADFGDLRLFGFLLFSTMPPAAPQNLPVFAFPQNQSRSGGQLPVFAFPGREPGQPGQPPSSPSALPIFAPAGGLAGLGAVPGMALPQQLTPRTPRTPRDEQTSPTAQVAPSPSSPSQPPQEPVQEVQDSEVEWRNLRKGITTSTEGFANEEEGLKEVLSPGDESIDFEEFSDIRFQDPRPLRLTRLVQEGFCSLNLPSLMAILLLAFVLVRQLAPVAGTDDSAFLQLLTSRMPELQGRQSPSFSAYLDFTLADAARACGAGMWGGSSGIDEKAWDCIFPKLDLDGDGSITPSDVAKASWLQGSVLVKRLNISKQDCREATALLATWYPKLAPFLVRHAQEVLLSAWTGVKPFEASEPREQDLALAAYSAGSPQPQELLELSDCQEALLETVPPVLNLATSVVGLSLPHSAAEAVLKRVSLDASFLAKVHIVVSELGGPDKILKNTEATTSFVFRIAAELWNDGVLATAMDEIRLSMSWWDWVSTAVPMIASLSSFFLTGSTLNLVIALGLGGVNVVNLGKALTSTAQACELT</sequence>
<feature type="region of interest" description="Disordered" evidence="7">
    <location>
        <begin position="133"/>
        <end position="180"/>
    </location>
</feature>
<feature type="transmembrane region" description="Helical" evidence="8">
    <location>
        <begin position="887"/>
        <end position="910"/>
    </location>
</feature>
<evidence type="ECO:0000256" key="4">
    <source>
        <dbReference type="ARBA" id="ARBA00022989"/>
    </source>
</evidence>
<name>A0A1Q9EBI5_SYMMI</name>
<dbReference type="PROSITE" id="PS00018">
    <property type="entry name" value="EF_HAND_1"/>
    <property type="match status" value="1"/>
</dbReference>
<feature type="transmembrane region" description="Helical" evidence="8">
    <location>
        <begin position="791"/>
        <end position="810"/>
    </location>
</feature>
<evidence type="ECO:0000256" key="1">
    <source>
        <dbReference type="ARBA" id="ARBA00004141"/>
    </source>
</evidence>
<evidence type="ECO:0000259" key="9">
    <source>
        <dbReference type="PROSITE" id="PS50850"/>
    </source>
</evidence>
<comment type="subcellular location">
    <subcellularLocation>
        <location evidence="1">Membrane</location>
        <topology evidence="1">Multi-pass membrane protein</topology>
    </subcellularLocation>
</comment>
<feature type="compositionally biased region" description="Low complexity" evidence="7">
    <location>
        <begin position="1149"/>
        <end position="1158"/>
    </location>
</feature>
<keyword evidence="5 8" id="KW-0472">Membrane</keyword>
<dbReference type="PANTHER" id="PTHR23505">
    <property type="entry name" value="SPINSTER"/>
    <property type="match status" value="1"/>
</dbReference>
<feature type="region of interest" description="Disordered" evidence="7">
    <location>
        <begin position="1087"/>
        <end position="1177"/>
    </location>
</feature>
<feature type="transmembrane region" description="Helical" evidence="8">
    <location>
        <begin position="666"/>
        <end position="691"/>
    </location>
</feature>
<dbReference type="InterPro" id="IPR020846">
    <property type="entry name" value="MFS_dom"/>
</dbReference>
<feature type="region of interest" description="Disordered" evidence="7">
    <location>
        <begin position="264"/>
        <end position="286"/>
    </location>
</feature>
<evidence type="ECO:0000256" key="7">
    <source>
        <dbReference type="SAM" id="MobiDB-lite"/>
    </source>
</evidence>
<comment type="caution">
    <text evidence="10">The sequence shown here is derived from an EMBL/GenBank/DDBJ whole genome shotgun (WGS) entry which is preliminary data.</text>
</comment>
<keyword evidence="2" id="KW-0813">Transport</keyword>
<organism evidence="10 11">
    <name type="scientific">Symbiodinium microadriaticum</name>
    <name type="common">Dinoflagellate</name>
    <name type="synonym">Zooxanthella microadriatica</name>
    <dbReference type="NCBI Taxonomy" id="2951"/>
    <lineage>
        <taxon>Eukaryota</taxon>
        <taxon>Sar</taxon>
        <taxon>Alveolata</taxon>
        <taxon>Dinophyceae</taxon>
        <taxon>Suessiales</taxon>
        <taxon>Symbiodiniaceae</taxon>
        <taxon>Symbiodinium</taxon>
    </lineage>
</organism>
<dbReference type="PROSITE" id="PS50850">
    <property type="entry name" value="MFS"/>
    <property type="match status" value="1"/>
</dbReference>
<dbReference type="Pfam" id="PF07690">
    <property type="entry name" value="MFS_1"/>
    <property type="match status" value="1"/>
</dbReference>
<keyword evidence="3 8" id="KW-0812">Transmembrane</keyword>
<gene>
    <name evidence="10" type="ORF">AK812_SmicGene12092</name>
</gene>
<evidence type="ECO:0000256" key="3">
    <source>
        <dbReference type="ARBA" id="ARBA00022692"/>
    </source>
</evidence>
<feature type="transmembrane region" description="Helical" evidence="8">
    <location>
        <begin position="697"/>
        <end position="721"/>
    </location>
</feature>
<dbReference type="GO" id="GO:0016020">
    <property type="term" value="C:membrane"/>
    <property type="evidence" value="ECO:0007669"/>
    <property type="project" value="UniProtKB-SubCell"/>
</dbReference>
<feature type="transmembrane region" description="Helical" evidence="8">
    <location>
        <begin position="633"/>
        <end position="654"/>
    </location>
</feature>
<evidence type="ECO:0000256" key="5">
    <source>
        <dbReference type="ARBA" id="ARBA00023136"/>
    </source>
</evidence>
<dbReference type="Proteomes" id="UP000186817">
    <property type="component" value="Unassembled WGS sequence"/>
</dbReference>
<dbReference type="InterPro" id="IPR011701">
    <property type="entry name" value="MFS"/>
</dbReference>
<feature type="compositionally biased region" description="Pro residues" evidence="7">
    <location>
        <begin position="1159"/>
        <end position="1168"/>
    </location>
</feature>
<comment type="similarity">
    <text evidence="6">Belongs to the major facilitator superfamily. Spinster (TC 2.A.1.49) family.</text>
</comment>
<evidence type="ECO:0000256" key="8">
    <source>
        <dbReference type="SAM" id="Phobius"/>
    </source>
</evidence>
<accession>A0A1Q9EBI5</accession>
<feature type="compositionally biased region" description="Low complexity" evidence="7">
    <location>
        <begin position="1109"/>
        <end position="1140"/>
    </location>
</feature>
<dbReference type="Gene3D" id="1.20.1250.20">
    <property type="entry name" value="MFS general substrate transporter like domains"/>
    <property type="match status" value="2"/>
</dbReference>
<evidence type="ECO:0000313" key="10">
    <source>
        <dbReference type="EMBL" id="OLQ04795.1"/>
    </source>
</evidence>
<evidence type="ECO:0000313" key="11">
    <source>
        <dbReference type="Proteomes" id="UP000186817"/>
    </source>
</evidence>
<keyword evidence="4 8" id="KW-1133">Transmembrane helix</keyword>
<dbReference type="EMBL" id="LSRX01000200">
    <property type="protein sequence ID" value="OLQ04795.1"/>
    <property type="molecule type" value="Genomic_DNA"/>
</dbReference>
<feature type="transmembrane region" description="Helical" evidence="8">
    <location>
        <begin position="753"/>
        <end position="771"/>
    </location>
</feature>
<feature type="transmembrane region" description="Helical" evidence="8">
    <location>
        <begin position="930"/>
        <end position="952"/>
    </location>
</feature>
<evidence type="ECO:0000256" key="6">
    <source>
        <dbReference type="ARBA" id="ARBA00024338"/>
    </source>
</evidence>
<reference evidence="10 11" key="1">
    <citation type="submission" date="2016-02" db="EMBL/GenBank/DDBJ databases">
        <title>Genome analysis of coral dinoflagellate symbionts highlights evolutionary adaptations to a symbiotic lifestyle.</title>
        <authorList>
            <person name="Aranda M."/>
            <person name="Li Y."/>
            <person name="Liew Y.J."/>
            <person name="Baumgarten S."/>
            <person name="Simakov O."/>
            <person name="Wilson M."/>
            <person name="Piel J."/>
            <person name="Ashoor H."/>
            <person name="Bougouffa S."/>
            <person name="Bajic V.B."/>
            <person name="Ryu T."/>
            <person name="Ravasi T."/>
            <person name="Bayer T."/>
            <person name="Micklem G."/>
            <person name="Kim H."/>
            <person name="Bhak J."/>
            <person name="Lajeunesse T.C."/>
            <person name="Voolstra C.R."/>
        </authorList>
    </citation>
    <scope>NUCLEOTIDE SEQUENCE [LARGE SCALE GENOMIC DNA]</scope>
    <source>
        <strain evidence="10 11">CCMP2467</strain>
    </source>
</reference>
<protein>
    <recommendedName>
        <fullName evidence="9">Major facilitator superfamily (MFS) profile domain-containing protein</fullName>
    </recommendedName>
</protein>
<dbReference type="PANTHER" id="PTHR23505:SF52">
    <property type="entry name" value="MAJOR FACILITATOR SUPERFAMILY PROTEIN"/>
    <property type="match status" value="1"/>
</dbReference>